<reference evidence="2 3" key="1">
    <citation type="submission" date="2019-06" db="EMBL/GenBank/DDBJ databases">
        <title>Draft genome sequence of the filamentous fungus Phialemoniopsis curvata isolated from diesel fuel.</title>
        <authorList>
            <person name="Varaljay V.A."/>
            <person name="Lyon W.J."/>
            <person name="Crouch A.L."/>
            <person name="Drake C.E."/>
            <person name="Hollomon J.M."/>
            <person name="Nadeau L.J."/>
            <person name="Nunn H.S."/>
            <person name="Stevenson B.S."/>
            <person name="Bojanowski C.L."/>
            <person name="Crookes-Goodson W.J."/>
        </authorList>
    </citation>
    <scope>NUCLEOTIDE SEQUENCE [LARGE SCALE GENOMIC DNA]</scope>
    <source>
        <strain evidence="2 3">D216</strain>
    </source>
</reference>
<sequence length="415" mass="45359">MTDAIPQGSAAMAVPDGVVTITTEASPAPQRSQQAEAAAYLDQPQFQRRLTLPATENHGPLTVTYAVTGVQSDSAPVVLFIAGLMGNRYLATLGDFLCQKLGLRFVVVDRPGMGGSTKVDVSQRLAVWLETVPVLLKELKVEHVSIMSHSCGVIYTFNTIYTYPEILLPSNPSLHLLTPWVHPKHSGVTMLKASSLLPAPIINQFNSVLSFAMNTVAPSISFSSGLLASATSALSSSSHNRDPSDQTDRPKHARDDLCREYLGLSASDTAARMKEMMSRLFKDDTTGANGEVLLCLKKPAAGPWRACEDYGKFPSELEARLTERRRQNEMRGSSGDPAPQQGKPLLRINVYWAESDMLVGKKGEQYFDECFKQYRGDQGNLSYHSETIKDTDHDTVCHPQYGAVPKALLAIKSSR</sequence>
<evidence type="ECO:0008006" key="4">
    <source>
        <dbReference type="Google" id="ProtNLM"/>
    </source>
</evidence>
<name>A0A507B7C6_9PEZI</name>
<dbReference type="SUPFAM" id="SSF53474">
    <property type="entry name" value="alpha/beta-Hydrolases"/>
    <property type="match status" value="1"/>
</dbReference>
<evidence type="ECO:0000313" key="2">
    <source>
        <dbReference type="EMBL" id="TPX14544.1"/>
    </source>
</evidence>
<feature type="compositionally biased region" description="Basic and acidic residues" evidence="1">
    <location>
        <begin position="239"/>
        <end position="254"/>
    </location>
</feature>
<dbReference type="RefSeq" id="XP_030996255.1">
    <property type="nucleotide sequence ID" value="XM_031139735.1"/>
</dbReference>
<dbReference type="AlphaFoldDB" id="A0A507B7C6"/>
<dbReference type="InParanoid" id="A0A507B7C6"/>
<gene>
    <name evidence="2" type="ORF">E0L32_005236</name>
</gene>
<dbReference type="OrthoDB" id="294702at2759"/>
<comment type="caution">
    <text evidence="2">The sequence shown here is derived from an EMBL/GenBank/DDBJ whole genome shotgun (WGS) entry which is preliminary data.</text>
</comment>
<dbReference type="GeneID" id="41972683"/>
<evidence type="ECO:0000256" key="1">
    <source>
        <dbReference type="SAM" id="MobiDB-lite"/>
    </source>
</evidence>
<dbReference type="InterPro" id="IPR029058">
    <property type="entry name" value="AB_hydrolase_fold"/>
</dbReference>
<organism evidence="2 3">
    <name type="scientific">Thyridium curvatum</name>
    <dbReference type="NCBI Taxonomy" id="1093900"/>
    <lineage>
        <taxon>Eukaryota</taxon>
        <taxon>Fungi</taxon>
        <taxon>Dikarya</taxon>
        <taxon>Ascomycota</taxon>
        <taxon>Pezizomycotina</taxon>
        <taxon>Sordariomycetes</taxon>
        <taxon>Sordariomycetidae</taxon>
        <taxon>Thyridiales</taxon>
        <taxon>Thyridiaceae</taxon>
        <taxon>Thyridium</taxon>
    </lineage>
</organism>
<accession>A0A507B7C6</accession>
<dbReference type="PANTHER" id="PTHR43433">
    <property type="entry name" value="HYDROLASE, ALPHA/BETA FOLD FAMILY PROTEIN"/>
    <property type="match status" value="1"/>
</dbReference>
<feature type="region of interest" description="Disordered" evidence="1">
    <location>
        <begin position="234"/>
        <end position="254"/>
    </location>
</feature>
<dbReference type="EMBL" id="SKBQ01000027">
    <property type="protein sequence ID" value="TPX14544.1"/>
    <property type="molecule type" value="Genomic_DNA"/>
</dbReference>
<evidence type="ECO:0000313" key="3">
    <source>
        <dbReference type="Proteomes" id="UP000319257"/>
    </source>
</evidence>
<protein>
    <recommendedName>
        <fullName evidence="4">AB hydrolase-1 domain-containing protein</fullName>
    </recommendedName>
</protein>
<dbReference type="Gene3D" id="3.40.50.1820">
    <property type="entry name" value="alpha/beta hydrolase"/>
    <property type="match status" value="1"/>
</dbReference>
<keyword evidence="3" id="KW-1185">Reference proteome</keyword>
<dbReference type="InterPro" id="IPR050471">
    <property type="entry name" value="AB_hydrolase"/>
</dbReference>
<proteinExistence type="predicted"/>
<dbReference type="STRING" id="1093900.A0A507B7C6"/>
<dbReference type="PANTHER" id="PTHR43433:SF10">
    <property type="entry name" value="AB HYDROLASE-1 DOMAIN-CONTAINING PROTEIN"/>
    <property type="match status" value="1"/>
</dbReference>
<dbReference type="Proteomes" id="UP000319257">
    <property type="component" value="Unassembled WGS sequence"/>
</dbReference>